<evidence type="ECO:0000313" key="2">
    <source>
        <dbReference type="EMBL" id="KAF6163949.1"/>
    </source>
</evidence>
<proteinExistence type="predicted"/>
<evidence type="ECO:0000313" key="3">
    <source>
        <dbReference type="Proteomes" id="UP000541444"/>
    </source>
</evidence>
<feature type="region of interest" description="Disordered" evidence="1">
    <location>
        <begin position="1"/>
        <end position="89"/>
    </location>
</feature>
<dbReference type="Proteomes" id="UP000541444">
    <property type="component" value="Unassembled WGS sequence"/>
</dbReference>
<evidence type="ECO:0000256" key="1">
    <source>
        <dbReference type="SAM" id="MobiDB-lite"/>
    </source>
</evidence>
<comment type="caution">
    <text evidence="2">The sequence shown here is derived from an EMBL/GenBank/DDBJ whole genome shotgun (WGS) entry which is preliminary data.</text>
</comment>
<keyword evidence="3" id="KW-1185">Reference proteome</keyword>
<reference evidence="2 3" key="1">
    <citation type="journal article" date="2020" name="IScience">
        <title>Genome Sequencing of the Endangered Kingdonia uniflora (Circaeasteraceae, Ranunculales) Reveals Potential Mechanisms of Evolutionary Specialization.</title>
        <authorList>
            <person name="Sun Y."/>
            <person name="Deng T."/>
            <person name="Zhang A."/>
            <person name="Moore M.J."/>
            <person name="Landis J.B."/>
            <person name="Lin N."/>
            <person name="Zhang H."/>
            <person name="Zhang X."/>
            <person name="Huang J."/>
            <person name="Zhang X."/>
            <person name="Sun H."/>
            <person name="Wang H."/>
        </authorList>
    </citation>
    <scope>NUCLEOTIDE SEQUENCE [LARGE SCALE GENOMIC DNA]</scope>
    <source>
        <strain evidence="2">TB1705</strain>
        <tissue evidence="2">Leaf</tissue>
    </source>
</reference>
<gene>
    <name evidence="2" type="ORF">GIB67_015540</name>
</gene>
<feature type="compositionally biased region" description="Basic and acidic residues" evidence="1">
    <location>
        <begin position="1"/>
        <end position="12"/>
    </location>
</feature>
<dbReference type="AlphaFoldDB" id="A0A7J7N9M9"/>
<protein>
    <submittedName>
        <fullName evidence="2">Uncharacterized protein</fullName>
    </submittedName>
</protein>
<name>A0A7J7N9M9_9MAGN</name>
<organism evidence="2 3">
    <name type="scientific">Kingdonia uniflora</name>
    <dbReference type="NCBI Taxonomy" id="39325"/>
    <lineage>
        <taxon>Eukaryota</taxon>
        <taxon>Viridiplantae</taxon>
        <taxon>Streptophyta</taxon>
        <taxon>Embryophyta</taxon>
        <taxon>Tracheophyta</taxon>
        <taxon>Spermatophyta</taxon>
        <taxon>Magnoliopsida</taxon>
        <taxon>Ranunculales</taxon>
        <taxon>Circaeasteraceae</taxon>
        <taxon>Kingdonia</taxon>
    </lineage>
</organism>
<dbReference type="EMBL" id="JACGCM010000953">
    <property type="protein sequence ID" value="KAF6163949.1"/>
    <property type="molecule type" value="Genomic_DNA"/>
</dbReference>
<sequence>NCEHAPPPEKPSKPQATNHPANNPKPATSYDVVIQSGVQSTKRHRATTNLDAAQKEKQKTQPRSTTRKQWTPAARKDTLTTSNKFQALG</sequence>
<feature type="compositionally biased region" description="Polar residues" evidence="1">
    <location>
        <begin position="79"/>
        <end position="89"/>
    </location>
</feature>
<accession>A0A7J7N9M9</accession>
<feature type="non-terminal residue" evidence="2">
    <location>
        <position position="1"/>
    </location>
</feature>